<feature type="binding site" evidence="2">
    <location>
        <begin position="10"/>
        <end position="17"/>
    </location>
    <ligand>
        <name>substrate</name>
    </ligand>
</feature>
<dbReference type="OrthoDB" id="9781415at2"/>
<dbReference type="SUPFAM" id="SSF53254">
    <property type="entry name" value="Phosphoglycerate mutase-like"/>
    <property type="match status" value="1"/>
</dbReference>
<gene>
    <name evidence="3" type="ORF">DFR52_102526</name>
</gene>
<dbReference type="GO" id="GO:0005737">
    <property type="term" value="C:cytoplasm"/>
    <property type="evidence" value="ECO:0007669"/>
    <property type="project" value="TreeGrafter"/>
</dbReference>
<dbReference type="RefSeq" id="WP_110031616.1">
    <property type="nucleotide sequence ID" value="NZ_QGTR01000002.1"/>
</dbReference>
<reference evidence="3 4" key="1">
    <citation type="submission" date="2018-05" db="EMBL/GenBank/DDBJ databases">
        <title>Genomic Encyclopedia of Type Strains, Phase IV (KMG-IV): sequencing the most valuable type-strain genomes for metagenomic binning, comparative biology and taxonomic classification.</title>
        <authorList>
            <person name="Goeker M."/>
        </authorList>
    </citation>
    <scope>NUCLEOTIDE SEQUENCE [LARGE SCALE GENOMIC DNA]</scope>
    <source>
        <strain evidence="3 4">DSM 16791</strain>
    </source>
</reference>
<dbReference type="CDD" id="cd07067">
    <property type="entry name" value="HP_PGM_like"/>
    <property type="match status" value="1"/>
</dbReference>
<organism evidence="3 4">
    <name type="scientific">Hoeflea marina</name>
    <dbReference type="NCBI Taxonomy" id="274592"/>
    <lineage>
        <taxon>Bacteria</taxon>
        <taxon>Pseudomonadati</taxon>
        <taxon>Pseudomonadota</taxon>
        <taxon>Alphaproteobacteria</taxon>
        <taxon>Hyphomicrobiales</taxon>
        <taxon>Rhizobiaceae</taxon>
        <taxon>Hoeflea</taxon>
    </lineage>
</organism>
<dbReference type="InterPro" id="IPR013078">
    <property type="entry name" value="His_Pase_superF_clade-1"/>
</dbReference>
<dbReference type="InterPro" id="IPR050275">
    <property type="entry name" value="PGM_Phosphatase"/>
</dbReference>
<dbReference type="PIRSF" id="PIRSF000709">
    <property type="entry name" value="6PFK_2-Ptase"/>
    <property type="match status" value="1"/>
</dbReference>
<accession>A0A317PLQ6</accession>
<dbReference type="PANTHER" id="PTHR48100">
    <property type="entry name" value="BROAD-SPECIFICITY PHOSPHATASE YOR283W-RELATED"/>
    <property type="match status" value="1"/>
</dbReference>
<protein>
    <submittedName>
        <fullName evidence="3">Putative phosphoglycerate mutase</fullName>
    </submittedName>
</protein>
<keyword evidence="4" id="KW-1185">Reference proteome</keyword>
<feature type="active site" description="Tele-phosphohistidine intermediate" evidence="1">
    <location>
        <position position="11"/>
    </location>
</feature>
<dbReference type="GO" id="GO:0016791">
    <property type="term" value="F:phosphatase activity"/>
    <property type="evidence" value="ECO:0007669"/>
    <property type="project" value="TreeGrafter"/>
</dbReference>
<name>A0A317PLQ6_9HYPH</name>
<feature type="binding site" evidence="2">
    <location>
        <position position="65"/>
    </location>
    <ligand>
        <name>substrate</name>
    </ligand>
</feature>
<dbReference type="PANTHER" id="PTHR48100:SF59">
    <property type="entry name" value="ADENOSYLCOBALAMIN_ALPHA-RIBAZOLE PHOSPHATASE"/>
    <property type="match status" value="1"/>
</dbReference>
<evidence type="ECO:0000256" key="2">
    <source>
        <dbReference type="PIRSR" id="PIRSR613078-2"/>
    </source>
</evidence>
<dbReference type="PROSITE" id="PS00175">
    <property type="entry name" value="PG_MUTASE"/>
    <property type="match status" value="1"/>
</dbReference>
<dbReference type="Gene3D" id="3.40.50.1240">
    <property type="entry name" value="Phosphoglycerate mutase-like"/>
    <property type="match status" value="1"/>
</dbReference>
<dbReference type="SMART" id="SM00855">
    <property type="entry name" value="PGAM"/>
    <property type="match status" value="1"/>
</dbReference>
<evidence type="ECO:0000256" key="1">
    <source>
        <dbReference type="PIRSR" id="PIRSR613078-1"/>
    </source>
</evidence>
<dbReference type="EMBL" id="QGTR01000002">
    <property type="protein sequence ID" value="PWW01862.1"/>
    <property type="molecule type" value="Genomic_DNA"/>
</dbReference>
<proteinExistence type="predicted"/>
<evidence type="ECO:0000313" key="3">
    <source>
        <dbReference type="EMBL" id="PWW01862.1"/>
    </source>
</evidence>
<dbReference type="AlphaFoldDB" id="A0A317PLQ6"/>
<evidence type="ECO:0000313" key="4">
    <source>
        <dbReference type="Proteomes" id="UP000246352"/>
    </source>
</evidence>
<feature type="active site" description="Proton donor/acceptor" evidence="1">
    <location>
        <position position="92"/>
    </location>
</feature>
<sequence>MPDLDMFVIRHGETSYNREGRLQGQRDIGLNPLGLEQAALNGRSLAAIPGFVAADRDWVSSPLSRARNTMELVRENAGLDPGAYRTDPLLVEVSFGDWEGFTPAEIEAHTPGITAEREQHKWTFRPPGEHAESYEMMAQRVDAFLASVTRPTVCVAHGGIIRAMFNRIGGMPGNEAAMMDVPQDRILRISKGTIGWI</sequence>
<dbReference type="Proteomes" id="UP000246352">
    <property type="component" value="Unassembled WGS sequence"/>
</dbReference>
<dbReference type="Pfam" id="PF00300">
    <property type="entry name" value="His_Phos_1"/>
    <property type="match status" value="1"/>
</dbReference>
<comment type="caution">
    <text evidence="3">The sequence shown here is derived from an EMBL/GenBank/DDBJ whole genome shotgun (WGS) entry which is preliminary data.</text>
</comment>
<dbReference type="InterPro" id="IPR029033">
    <property type="entry name" value="His_PPase_superfam"/>
</dbReference>
<dbReference type="InterPro" id="IPR001345">
    <property type="entry name" value="PG/BPGM_mutase_AS"/>
</dbReference>